<dbReference type="AlphaFoldDB" id="A0A2S3WH52"/>
<dbReference type="GO" id="GO:0005886">
    <property type="term" value="C:plasma membrane"/>
    <property type="evidence" value="ECO:0007669"/>
    <property type="project" value="UniProtKB-SubCell"/>
</dbReference>
<evidence type="ECO:0000256" key="2">
    <source>
        <dbReference type="ARBA" id="ARBA00022475"/>
    </source>
</evidence>
<evidence type="ECO:0000256" key="5">
    <source>
        <dbReference type="ARBA" id="ARBA00022989"/>
    </source>
</evidence>
<comment type="caution">
    <text evidence="9">The sequence shown here is derived from an EMBL/GenBank/DDBJ whole genome shotgun (WGS) entry which is preliminary data.</text>
</comment>
<evidence type="ECO:0000256" key="6">
    <source>
        <dbReference type="ARBA" id="ARBA00023136"/>
    </source>
</evidence>
<organism evidence="9 10">
    <name type="scientific">Pseudomonas putida</name>
    <name type="common">Arthrobacter siderocapsulatus</name>
    <dbReference type="NCBI Taxonomy" id="303"/>
    <lineage>
        <taxon>Bacteria</taxon>
        <taxon>Pseudomonadati</taxon>
        <taxon>Pseudomonadota</taxon>
        <taxon>Gammaproteobacteria</taxon>
        <taxon>Pseudomonadales</taxon>
        <taxon>Pseudomonadaceae</taxon>
        <taxon>Pseudomonas</taxon>
    </lineage>
</organism>
<feature type="transmembrane region" description="Helical" evidence="8">
    <location>
        <begin position="212"/>
        <end position="231"/>
    </location>
</feature>
<feature type="transmembrane region" description="Helical" evidence="8">
    <location>
        <begin position="305"/>
        <end position="328"/>
    </location>
</feature>
<dbReference type="EMBL" id="MIND01000018">
    <property type="protein sequence ID" value="POF90270.1"/>
    <property type="molecule type" value="Genomic_DNA"/>
</dbReference>
<dbReference type="GO" id="GO:0046872">
    <property type="term" value="F:metal ion binding"/>
    <property type="evidence" value="ECO:0007669"/>
    <property type="project" value="UniProtKB-KW"/>
</dbReference>
<feature type="transmembrane region" description="Helical" evidence="8">
    <location>
        <begin position="237"/>
        <end position="259"/>
    </location>
</feature>
<accession>A0A2S3WH52</accession>
<protein>
    <submittedName>
        <fullName evidence="9">Glycosyl transferase</fullName>
    </submittedName>
</protein>
<keyword evidence="6 8" id="KW-0472">Membrane</keyword>
<evidence type="ECO:0000256" key="1">
    <source>
        <dbReference type="ARBA" id="ARBA00004651"/>
    </source>
</evidence>
<comment type="subcellular location">
    <subcellularLocation>
        <location evidence="1">Cell membrane</location>
        <topology evidence="1">Multi-pass membrane protein</topology>
    </subcellularLocation>
</comment>
<evidence type="ECO:0000256" key="8">
    <source>
        <dbReference type="SAM" id="Phobius"/>
    </source>
</evidence>
<name>A0A2S3WH52_PSEPU</name>
<feature type="transmembrane region" description="Helical" evidence="8">
    <location>
        <begin position="128"/>
        <end position="147"/>
    </location>
</feature>
<dbReference type="RefSeq" id="WP_103438192.1">
    <property type="nucleotide sequence ID" value="NZ_MIND01000018.1"/>
</dbReference>
<keyword evidence="3 9" id="KW-0808">Transferase</keyword>
<feature type="binding site" evidence="7">
    <location>
        <position position="151"/>
    </location>
    <ligand>
        <name>Mg(2+)</name>
        <dbReference type="ChEBI" id="CHEBI:18420"/>
    </ligand>
</feature>
<feature type="transmembrane region" description="Helical" evidence="8">
    <location>
        <begin position="63"/>
        <end position="90"/>
    </location>
</feature>
<reference evidence="9 10" key="1">
    <citation type="submission" date="2016-08" db="EMBL/GenBank/DDBJ databases">
        <authorList>
            <person name="Seilhamer J.J."/>
        </authorList>
    </citation>
    <scope>NUCLEOTIDE SEQUENCE [LARGE SCALE GENOMIC DNA]</scope>
    <source>
        <strain evidence="9 10">KT-27</strain>
    </source>
</reference>
<sequence>MIQLLIIALSFVAALALTGAVRHVAIKKSVMDIPNARSSHTVPTPRGGGIAIVFTFLGAVALLYAFGFITLAVTLALLVSGVGVALLGFFDDLGHIPARWRLIGHFLAAFWFVYCLGGLAPISLWGGAVSLGLVGSLLAAVFLVWVLNLYNFMDGIDGLAGSQAVFVSLAGGVIYLLGGNLGLGTLCLALAAAAAGFLYWNFPPAKIFMGDAGSGFLGLVLGGLALIAGWVAPDLFWVWIILLGLFVVDATVTLLRRLLRGERVYEAHRSHAYQFASRQYGSHLKVTLAAWVINLFWLLPMALLVAYGIINGPLGVCLAYMPLVLLALKFHAGERER</sequence>
<evidence type="ECO:0000256" key="3">
    <source>
        <dbReference type="ARBA" id="ARBA00022679"/>
    </source>
</evidence>
<dbReference type="PANTHER" id="PTHR22926:SF3">
    <property type="entry name" value="UNDECAPRENYL-PHOSPHATE ALPHA-N-ACETYLGLUCOSAMINYL 1-PHOSPHATE TRANSFERASE"/>
    <property type="match status" value="1"/>
</dbReference>
<keyword evidence="7" id="KW-0479">Metal-binding</keyword>
<dbReference type="GO" id="GO:0009103">
    <property type="term" value="P:lipopolysaccharide biosynthetic process"/>
    <property type="evidence" value="ECO:0007669"/>
    <property type="project" value="TreeGrafter"/>
</dbReference>
<dbReference type="Proteomes" id="UP000237194">
    <property type="component" value="Unassembled WGS sequence"/>
</dbReference>
<gene>
    <name evidence="9" type="ORF">BGP80_20965</name>
</gene>
<dbReference type="CDD" id="cd06854">
    <property type="entry name" value="GT_WbpL_WbcO_like"/>
    <property type="match status" value="1"/>
</dbReference>
<keyword evidence="5 8" id="KW-1133">Transmembrane helix</keyword>
<keyword evidence="4 8" id="KW-0812">Transmembrane</keyword>
<evidence type="ECO:0000256" key="7">
    <source>
        <dbReference type="PIRSR" id="PIRSR600715-1"/>
    </source>
</evidence>
<dbReference type="GO" id="GO:0071555">
    <property type="term" value="P:cell wall organization"/>
    <property type="evidence" value="ECO:0007669"/>
    <property type="project" value="TreeGrafter"/>
</dbReference>
<feature type="transmembrane region" description="Helical" evidence="8">
    <location>
        <begin position="159"/>
        <end position="177"/>
    </location>
</feature>
<keyword evidence="7" id="KW-0460">Magnesium</keyword>
<feature type="transmembrane region" description="Helical" evidence="8">
    <location>
        <begin position="183"/>
        <end position="200"/>
    </location>
</feature>
<dbReference type="Pfam" id="PF00953">
    <property type="entry name" value="Glycos_transf_4"/>
    <property type="match status" value="1"/>
</dbReference>
<keyword evidence="2" id="KW-1003">Cell membrane</keyword>
<evidence type="ECO:0000256" key="4">
    <source>
        <dbReference type="ARBA" id="ARBA00022692"/>
    </source>
</evidence>
<dbReference type="GO" id="GO:0016780">
    <property type="term" value="F:phosphotransferase activity, for other substituted phosphate groups"/>
    <property type="evidence" value="ECO:0007669"/>
    <property type="project" value="InterPro"/>
</dbReference>
<dbReference type="PANTHER" id="PTHR22926">
    <property type="entry name" value="PHOSPHO-N-ACETYLMURAMOYL-PENTAPEPTIDE-TRANSFERASE"/>
    <property type="match status" value="1"/>
</dbReference>
<evidence type="ECO:0000313" key="9">
    <source>
        <dbReference type="EMBL" id="POF90270.1"/>
    </source>
</evidence>
<comment type="cofactor">
    <cofactor evidence="7">
        <name>Mg(2+)</name>
        <dbReference type="ChEBI" id="CHEBI:18420"/>
    </cofactor>
</comment>
<feature type="transmembrane region" description="Helical" evidence="8">
    <location>
        <begin position="280"/>
        <end position="299"/>
    </location>
</feature>
<proteinExistence type="predicted"/>
<feature type="binding site" evidence="7">
    <location>
        <position position="211"/>
    </location>
    <ligand>
        <name>Mg(2+)</name>
        <dbReference type="ChEBI" id="CHEBI:18420"/>
    </ligand>
</feature>
<reference evidence="9 10" key="2">
    <citation type="submission" date="2018-03" db="EMBL/GenBank/DDBJ databases">
        <title>Draft genome of Pseudomonas putida strain KT-27.</title>
        <authorList>
            <person name="Yoshizawa S."/>
            <person name="Khan N.H."/>
            <person name="Nishimura M."/>
            <person name="Chiura H.X."/>
            <person name="Ogura Y."/>
            <person name="Hayashi T."/>
            <person name="Kogure K."/>
        </authorList>
    </citation>
    <scope>NUCLEOTIDE SEQUENCE [LARGE SCALE GENOMIC DNA]</scope>
    <source>
        <strain evidence="9 10">KT-27</strain>
    </source>
</reference>
<dbReference type="InterPro" id="IPR000715">
    <property type="entry name" value="Glycosyl_transferase_4"/>
</dbReference>
<feature type="transmembrane region" description="Helical" evidence="8">
    <location>
        <begin position="102"/>
        <end position="122"/>
    </location>
</feature>
<evidence type="ECO:0000313" key="10">
    <source>
        <dbReference type="Proteomes" id="UP000237194"/>
    </source>
</evidence>
<dbReference type="GO" id="GO:0044038">
    <property type="term" value="P:cell wall macromolecule biosynthetic process"/>
    <property type="evidence" value="ECO:0007669"/>
    <property type="project" value="TreeGrafter"/>
</dbReference>